<protein>
    <recommendedName>
        <fullName evidence="2">Saccharopine dehydrogenase NADP binding domain-containing protein</fullName>
    </recommendedName>
</protein>
<dbReference type="Pfam" id="PF03435">
    <property type="entry name" value="Sacchrp_dh_NADP"/>
    <property type="match status" value="1"/>
</dbReference>
<dbReference type="PANTHER" id="PTHR43796:SF2">
    <property type="entry name" value="CARBOXYNORSPERMIDINE SYNTHASE"/>
    <property type="match status" value="1"/>
</dbReference>
<name>A0ABN9V423_9DINO</name>
<feature type="domain" description="Saccharopine dehydrogenase NADP binding" evidence="2">
    <location>
        <begin position="36"/>
        <end position="146"/>
    </location>
</feature>
<sequence>MFAADVCSGSSRRVPVGPARPSPSNPSLASPRPVRVLVVGGTGRIGTVVAAHLLLHARGRLGRRAELLLAGRDARRGREAVEEVLALVAGGCEPPLCSFRQLDWQDGAAVREAAGGCAAVVHTAGPYLDAPHTVLEAAIARGVPVYADVGDPLEYLDAGLELSGAAQQSGTRAVMAAGAFPGLSNLLAVEAAAQLLEASGEPVADLDFNYFTAGLGGSGEVNLLITNLGFAEDVAQFDQGRLSSQRNAGLDAHRTKFYIDEDDVSFERVGEQTVWAWPFPEAATVARQLGISGSSRVGMGTAPEIWNVMIGLLASLVPRTHAMRVDAVGERGGRVSFIQAHDSFRQCVSGVATDEPYGLLRAKGHPLQHPSVGQSCAEFVLDMLGHRPALYASAADRRRLLARMTSTEGTLTYRMQFVPGRA</sequence>
<gene>
    <name evidence="3" type="ORF">PCOR1329_LOCUS54343</name>
</gene>
<dbReference type="Proteomes" id="UP001189429">
    <property type="component" value="Unassembled WGS sequence"/>
</dbReference>
<dbReference type="InterPro" id="IPR036291">
    <property type="entry name" value="NAD(P)-bd_dom_sf"/>
</dbReference>
<organism evidence="3 4">
    <name type="scientific">Prorocentrum cordatum</name>
    <dbReference type="NCBI Taxonomy" id="2364126"/>
    <lineage>
        <taxon>Eukaryota</taxon>
        <taxon>Sar</taxon>
        <taxon>Alveolata</taxon>
        <taxon>Dinophyceae</taxon>
        <taxon>Prorocentrales</taxon>
        <taxon>Prorocentraceae</taxon>
        <taxon>Prorocentrum</taxon>
    </lineage>
</organism>
<dbReference type="EMBL" id="CAUYUJ010016638">
    <property type="protein sequence ID" value="CAK0867393.1"/>
    <property type="molecule type" value="Genomic_DNA"/>
</dbReference>
<comment type="caution">
    <text evidence="3">The sequence shown here is derived from an EMBL/GenBank/DDBJ whole genome shotgun (WGS) entry which is preliminary data.</text>
</comment>
<evidence type="ECO:0000259" key="2">
    <source>
        <dbReference type="Pfam" id="PF03435"/>
    </source>
</evidence>
<reference evidence="3" key="1">
    <citation type="submission" date="2023-10" db="EMBL/GenBank/DDBJ databases">
        <authorList>
            <person name="Chen Y."/>
            <person name="Shah S."/>
            <person name="Dougan E. K."/>
            <person name="Thang M."/>
            <person name="Chan C."/>
        </authorList>
    </citation>
    <scope>NUCLEOTIDE SEQUENCE [LARGE SCALE GENOMIC DNA]</scope>
</reference>
<dbReference type="Gene3D" id="3.40.50.720">
    <property type="entry name" value="NAD(P)-binding Rossmann-like Domain"/>
    <property type="match status" value="1"/>
</dbReference>
<accession>A0ABN9V423</accession>
<feature type="region of interest" description="Disordered" evidence="1">
    <location>
        <begin position="1"/>
        <end position="31"/>
    </location>
</feature>
<proteinExistence type="predicted"/>
<dbReference type="PANTHER" id="PTHR43796">
    <property type="entry name" value="CARBOXYNORSPERMIDINE SYNTHASE"/>
    <property type="match status" value="1"/>
</dbReference>
<keyword evidence="4" id="KW-1185">Reference proteome</keyword>
<dbReference type="InterPro" id="IPR005097">
    <property type="entry name" value="Sacchrp_dh_NADP-bd"/>
</dbReference>
<evidence type="ECO:0000313" key="4">
    <source>
        <dbReference type="Proteomes" id="UP001189429"/>
    </source>
</evidence>
<evidence type="ECO:0000256" key="1">
    <source>
        <dbReference type="SAM" id="MobiDB-lite"/>
    </source>
</evidence>
<evidence type="ECO:0000313" key="3">
    <source>
        <dbReference type="EMBL" id="CAK0867393.1"/>
    </source>
</evidence>
<dbReference type="SUPFAM" id="SSF51735">
    <property type="entry name" value="NAD(P)-binding Rossmann-fold domains"/>
    <property type="match status" value="1"/>
</dbReference>